<dbReference type="Pfam" id="PF13233">
    <property type="entry name" value="Complex1_LYR_2"/>
    <property type="match status" value="1"/>
</dbReference>
<comment type="caution">
    <text evidence="2">The sequence shown here is derived from an EMBL/GenBank/DDBJ whole genome shotgun (WGS) entry which is preliminary data.</text>
</comment>
<evidence type="ECO:0008006" key="4">
    <source>
        <dbReference type="Google" id="ProtNLM"/>
    </source>
</evidence>
<organism evidence="2 3">
    <name type="scientific">Setomelanomma holmii</name>
    <dbReference type="NCBI Taxonomy" id="210430"/>
    <lineage>
        <taxon>Eukaryota</taxon>
        <taxon>Fungi</taxon>
        <taxon>Dikarya</taxon>
        <taxon>Ascomycota</taxon>
        <taxon>Pezizomycotina</taxon>
        <taxon>Dothideomycetes</taxon>
        <taxon>Pleosporomycetidae</taxon>
        <taxon>Pleosporales</taxon>
        <taxon>Pleosporineae</taxon>
        <taxon>Phaeosphaeriaceae</taxon>
        <taxon>Setomelanomma</taxon>
    </lineage>
</organism>
<dbReference type="GO" id="GO:0090324">
    <property type="term" value="P:negative regulation of oxidative phosphorylation"/>
    <property type="evidence" value="ECO:0007669"/>
    <property type="project" value="InterPro"/>
</dbReference>
<proteinExistence type="inferred from homology"/>
<comment type="similarity">
    <text evidence="1">Belongs to the complex I LYR family.</text>
</comment>
<keyword evidence="3" id="KW-1185">Reference proteome</keyword>
<dbReference type="OrthoDB" id="10258445at2759"/>
<dbReference type="InterPro" id="IPR045296">
    <property type="entry name" value="Complex1_LYR_ETFRF1_LYRM5"/>
</dbReference>
<dbReference type="Proteomes" id="UP000799777">
    <property type="component" value="Unassembled WGS sequence"/>
</dbReference>
<dbReference type="PANTHER" id="PTHR21024:SF0">
    <property type="entry name" value="ELECTRON TRANSFER FLAVOPROTEIN REGULATORY FACTOR 1"/>
    <property type="match status" value="1"/>
</dbReference>
<dbReference type="AlphaFoldDB" id="A0A9P4H0U6"/>
<accession>A0A9P4H0U6</accession>
<dbReference type="CDD" id="cd20265">
    <property type="entry name" value="Complex1_LYR_ETFRF1_LYRM5"/>
    <property type="match status" value="1"/>
</dbReference>
<evidence type="ECO:0000256" key="1">
    <source>
        <dbReference type="ARBA" id="ARBA00009508"/>
    </source>
</evidence>
<dbReference type="InterPro" id="IPR052000">
    <property type="entry name" value="ETFRF1"/>
</dbReference>
<dbReference type="GO" id="GO:0005739">
    <property type="term" value="C:mitochondrion"/>
    <property type="evidence" value="ECO:0007669"/>
    <property type="project" value="TreeGrafter"/>
</dbReference>
<reference evidence="2" key="1">
    <citation type="journal article" date="2020" name="Stud. Mycol.">
        <title>101 Dothideomycetes genomes: a test case for predicting lifestyles and emergence of pathogens.</title>
        <authorList>
            <person name="Haridas S."/>
            <person name="Albert R."/>
            <person name="Binder M."/>
            <person name="Bloem J."/>
            <person name="Labutti K."/>
            <person name="Salamov A."/>
            <person name="Andreopoulos B."/>
            <person name="Baker S."/>
            <person name="Barry K."/>
            <person name="Bills G."/>
            <person name="Bluhm B."/>
            <person name="Cannon C."/>
            <person name="Castanera R."/>
            <person name="Culley D."/>
            <person name="Daum C."/>
            <person name="Ezra D."/>
            <person name="Gonzalez J."/>
            <person name="Henrissat B."/>
            <person name="Kuo A."/>
            <person name="Liang C."/>
            <person name="Lipzen A."/>
            <person name="Lutzoni F."/>
            <person name="Magnuson J."/>
            <person name="Mondo S."/>
            <person name="Nolan M."/>
            <person name="Ohm R."/>
            <person name="Pangilinan J."/>
            <person name="Park H.-J."/>
            <person name="Ramirez L."/>
            <person name="Alfaro M."/>
            <person name="Sun H."/>
            <person name="Tritt A."/>
            <person name="Yoshinaga Y."/>
            <person name="Zwiers L.-H."/>
            <person name="Turgeon B."/>
            <person name="Goodwin S."/>
            <person name="Spatafora J."/>
            <person name="Crous P."/>
            <person name="Grigoriev I."/>
        </authorList>
    </citation>
    <scope>NUCLEOTIDE SEQUENCE</scope>
    <source>
        <strain evidence="2">CBS 110217</strain>
    </source>
</reference>
<evidence type="ECO:0000313" key="3">
    <source>
        <dbReference type="Proteomes" id="UP000799777"/>
    </source>
</evidence>
<dbReference type="PANTHER" id="PTHR21024">
    <property type="entry name" value="GROWTH HORMONE-INDUCIBLE SOLUBLE PROTEIN-RELATED"/>
    <property type="match status" value="1"/>
</dbReference>
<gene>
    <name evidence="2" type="ORF">EK21DRAFT_117175</name>
</gene>
<name>A0A9P4H0U6_9PLEO</name>
<evidence type="ECO:0000313" key="2">
    <source>
        <dbReference type="EMBL" id="KAF2025040.1"/>
    </source>
</evidence>
<sequence length="82" mass="9764">MPSATPSLRLQVIRIYKDLLFLGRDYPQGYDYYRTRLHKAFANQRSLTDEEQIKQGIKRAEFVKKEIEALYAQVFSVMSEFR</sequence>
<protein>
    <recommendedName>
        <fullName evidence="4">LYR motif-containing protein 5</fullName>
    </recommendedName>
</protein>
<dbReference type="GO" id="GO:0022904">
    <property type="term" value="P:respiratory electron transport chain"/>
    <property type="evidence" value="ECO:0007669"/>
    <property type="project" value="TreeGrafter"/>
</dbReference>
<dbReference type="EMBL" id="ML978276">
    <property type="protein sequence ID" value="KAF2025040.1"/>
    <property type="molecule type" value="Genomic_DNA"/>
</dbReference>